<dbReference type="AlphaFoldDB" id="A0AA35PIS6"/>
<dbReference type="EMBL" id="OX395138">
    <property type="protein sequence ID" value="CAI5789669.1"/>
    <property type="molecule type" value="Genomic_DNA"/>
</dbReference>
<keyword evidence="1" id="KW-0677">Repeat</keyword>
<dbReference type="PROSITE" id="PS50005">
    <property type="entry name" value="TPR"/>
    <property type="match status" value="1"/>
</dbReference>
<name>A0AA35PIS6_9SAUR</name>
<keyword evidence="2 3" id="KW-0802">TPR repeat</keyword>
<protein>
    <submittedName>
        <fullName evidence="4">FAM10A4</fullName>
    </submittedName>
</protein>
<dbReference type="InterPro" id="IPR019734">
    <property type="entry name" value="TPR_rpt"/>
</dbReference>
<evidence type="ECO:0000313" key="4">
    <source>
        <dbReference type="EMBL" id="CAI5789669.1"/>
    </source>
</evidence>
<dbReference type="GO" id="GO:0030544">
    <property type="term" value="F:Hsp70 protein binding"/>
    <property type="evidence" value="ECO:0007669"/>
    <property type="project" value="TreeGrafter"/>
</dbReference>
<evidence type="ECO:0000256" key="1">
    <source>
        <dbReference type="ARBA" id="ARBA00022737"/>
    </source>
</evidence>
<dbReference type="SUPFAM" id="SSF48452">
    <property type="entry name" value="TPR-like"/>
    <property type="match status" value="1"/>
</dbReference>
<accession>A0AA35PIS6</accession>
<organism evidence="4 5">
    <name type="scientific">Podarcis lilfordi</name>
    <name type="common">Lilford's wall lizard</name>
    <dbReference type="NCBI Taxonomy" id="74358"/>
    <lineage>
        <taxon>Eukaryota</taxon>
        <taxon>Metazoa</taxon>
        <taxon>Chordata</taxon>
        <taxon>Craniata</taxon>
        <taxon>Vertebrata</taxon>
        <taxon>Euteleostomi</taxon>
        <taxon>Lepidosauria</taxon>
        <taxon>Squamata</taxon>
        <taxon>Bifurcata</taxon>
        <taxon>Unidentata</taxon>
        <taxon>Episquamata</taxon>
        <taxon>Laterata</taxon>
        <taxon>Lacertibaenia</taxon>
        <taxon>Lacertidae</taxon>
        <taxon>Podarcis</taxon>
    </lineage>
</organism>
<reference evidence="4" key="1">
    <citation type="submission" date="2022-12" db="EMBL/GenBank/DDBJ databases">
        <authorList>
            <person name="Alioto T."/>
            <person name="Alioto T."/>
            <person name="Gomez Garrido J."/>
        </authorList>
    </citation>
    <scope>NUCLEOTIDE SEQUENCE</scope>
</reference>
<evidence type="ECO:0000256" key="2">
    <source>
        <dbReference type="ARBA" id="ARBA00022803"/>
    </source>
</evidence>
<evidence type="ECO:0000256" key="3">
    <source>
        <dbReference type="PROSITE-ProRule" id="PRU00339"/>
    </source>
</evidence>
<proteinExistence type="predicted"/>
<keyword evidence="5" id="KW-1185">Reference proteome</keyword>
<dbReference type="Proteomes" id="UP001178461">
    <property type="component" value="Chromosome 13"/>
</dbReference>
<dbReference type="SMART" id="SM00028">
    <property type="entry name" value="TPR"/>
    <property type="match status" value="3"/>
</dbReference>
<dbReference type="Pfam" id="PF13181">
    <property type="entry name" value="TPR_8"/>
    <property type="match status" value="1"/>
</dbReference>
<sequence>MSCLIPMDLKRVKKLQALVNLYSQDPGLVGDRQLAVLRTHVENILQTHTGASGRKVLEEEEIFEATNCDESDVETDEDNEIVEPDQDILQEMGDENVRLTSEMMDQADEKREEAFDAVDKGNLQRAIELFTDAIKLNPQSSVTYVNRASTFVKLKKPNAAIRDCKKASELNRKSAQPYKWQGKAHMLLGHWEKAAEDFTMACKLDRDEETHALLQVVQLKLQRLKEFHHKCEQKRELKEIHRRLERVRLSLEEQERVPREENPWDEMARAGRKHLKSFLTLLDPRVMMAFLDVVWNPENIYKYRKKNVITKFTHKH</sequence>
<evidence type="ECO:0000313" key="5">
    <source>
        <dbReference type="Proteomes" id="UP001178461"/>
    </source>
</evidence>
<dbReference type="Gene3D" id="1.25.40.10">
    <property type="entry name" value="Tetratricopeptide repeat domain"/>
    <property type="match status" value="1"/>
</dbReference>
<feature type="repeat" description="TPR" evidence="3">
    <location>
        <begin position="107"/>
        <end position="140"/>
    </location>
</feature>
<dbReference type="FunFam" id="1.25.40.10:FF:000112">
    <property type="entry name" value="FAM10 family protein"/>
    <property type="match status" value="1"/>
</dbReference>
<dbReference type="PANTHER" id="PTHR45883">
    <property type="entry name" value="HSC70-INTERACTING PROTEIN"/>
    <property type="match status" value="1"/>
</dbReference>
<dbReference type="InterPro" id="IPR011990">
    <property type="entry name" value="TPR-like_helical_dom_sf"/>
</dbReference>
<gene>
    <name evidence="4" type="ORF">PODLI_1B039268</name>
</gene>
<dbReference type="PANTHER" id="PTHR45883:SF2">
    <property type="entry name" value="HSC70-INTERACTING PROTEIN"/>
    <property type="match status" value="1"/>
</dbReference>